<evidence type="ECO:0000256" key="3">
    <source>
        <dbReference type="ARBA" id="ARBA00022723"/>
    </source>
</evidence>
<keyword evidence="9" id="KW-0234">DNA repair</keyword>
<evidence type="ECO:0000256" key="4">
    <source>
        <dbReference type="ARBA" id="ARBA00022763"/>
    </source>
</evidence>
<keyword evidence="10" id="KW-0456">Lyase</keyword>
<dbReference type="RefSeq" id="WP_005189798.1">
    <property type="nucleotide sequence ID" value="NZ_CP045804.1"/>
</dbReference>
<evidence type="ECO:0000256" key="12">
    <source>
        <dbReference type="ARBA" id="ARBA00023295"/>
    </source>
</evidence>
<proteinExistence type="inferred from homology"/>
<dbReference type="Pfam" id="PF01149">
    <property type="entry name" value="Fapy_DNA_glyco"/>
    <property type="match status" value="1"/>
</dbReference>
<evidence type="ECO:0000256" key="6">
    <source>
        <dbReference type="ARBA" id="ARBA00022801"/>
    </source>
</evidence>
<dbReference type="CDD" id="cd08971">
    <property type="entry name" value="AcNei2_N"/>
    <property type="match status" value="1"/>
</dbReference>
<dbReference type="Gene3D" id="1.10.8.50">
    <property type="match status" value="1"/>
</dbReference>
<sequence length="261" mass="28730">MPEGDTVYRTAADLRRILEGKVLQHSQFRTPGLATSDLAGRTVTSVRSRGKHLLINIAGTATQSAVSIHTHLKMEGEWHVHPVGTRWRKPAHKARIVLRTSTHEAVGFDLGVVDLLADPDAALAYLGPDLLGDDWDPAKATTRITAHPGTTIGEALLDQRLMAGVGNEYRSEICFLRGVHPETPVADVDVATVVDLARRLLWANKDRKVRVTTGNTAPHARLWVYGRHRQPCRRCHTLIVRATLGPPGQDRSIYFCPACQS</sequence>
<dbReference type="InterPro" id="IPR015886">
    <property type="entry name" value="H2TH_FPG"/>
</dbReference>
<dbReference type="PROSITE" id="PS51066">
    <property type="entry name" value="ZF_FPG_2"/>
    <property type="match status" value="1"/>
</dbReference>
<dbReference type="SUPFAM" id="SSF57716">
    <property type="entry name" value="Glucocorticoid receptor-like (DNA-binding domain)"/>
    <property type="match status" value="1"/>
</dbReference>
<dbReference type="GO" id="GO:0000703">
    <property type="term" value="F:oxidized pyrimidine nucleobase lesion DNA N-glycosylase activity"/>
    <property type="evidence" value="ECO:0007669"/>
    <property type="project" value="TreeGrafter"/>
</dbReference>
<dbReference type="SMART" id="SM01232">
    <property type="entry name" value="H2TH"/>
    <property type="match status" value="1"/>
</dbReference>
<dbReference type="PANTHER" id="PTHR42697">
    <property type="entry name" value="ENDONUCLEASE 8"/>
    <property type="match status" value="1"/>
</dbReference>
<keyword evidence="6" id="KW-0378">Hydrolase</keyword>
<keyword evidence="5" id="KW-0863">Zinc-finger</keyword>
<gene>
    <name evidence="16" type="ORF">GII30_07985</name>
</gene>
<keyword evidence="12" id="KW-0326">Glycosidase</keyword>
<feature type="domain" description="Formamidopyrimidine-DNA glycosylase catalytic" evidence="15">
    <location>
        <begin position="2"/>
        <end position="132"/>
    </location>
</feature>
<dbReference type="SUPFAM" id="SSF81624">
    <property type="entry name" value="N-terminal domain of MutM-like DNA repair proteins"/>
    <property type="match status" value="1"/>
</dbReference>
<dbReference type="SUPFAM" id="SSF46946">
    <property type="entry name" value="S13-like H2TH domain"/>
    <property type="match status" value="1"/>
</dbReference>
<dbReference type="GO" id="GO:0008270">
    <property type="term" value="F:zinc ion binding"/>
    <property type="evidence" value="ECO:0007669"/>
    <property type="project" value="UniProtKB-KW"/>
</dbReference>
<comment type="similarity">
    <text evidence="1">Belongs to the FPG family.</text>
</comment>
<evidence type="ECO:0000256" key="7">
    <source>
        <dbReference type="ARBA" id="ARBA00022833"/>
    </source>
</evidence>
<evidence type="ECO:0000256" key="5">
    <source>
        <dbReference type="ARBA" id="ARBA00022771"/>
    </source>
</evidence>
<evidence type="ECO:0000256" key="13">
    <source>
        <dbReference type="ARBA" id="ARBA00044632"/>
    </source>
</evidence>
<evidence type="ECO:0000256" key="11">
    <source>
        <dbReference type="ARBA" id="ARBA00023268"/>
    </source>
</evidence>
<dbReference type="SMART" id="SM00898">
    <property type="entry name" value="Fapy_DNA_glyco"/>
    <property type="match status" value="1"/>
</dbReference>
<evidence type="ECO:0000256" key="10">
    <source>
        <dbReference type="ARBA" id="ARBA00023239"/>
    </source>
</evidence>
<evidence type="ECO:0000256" key="9">
    <source>
        <dbReference type="ARBA" id="ARBA00023204"/>
    </source>
</evidence>
<evidence type="ECO:0000259" key="14">
    <source>
        <dbReference type="PROSITE" id="PS51066"/>
    </source>
</evidence>
<keyword evidence="3" id="KW-0479">Metal-binding</keyword>
<dbReference type="PROSITE" id="PS01242">
    <property type="entry name" value="ZF_FPG_1"/>
    <property type="match status" value="1"/>
</dbReference>
<dbReference type="GO" id="GO:0003684">
    <property type="term" value="F:damaged DNA binding"/>
    <property type="evidence" value="ECO:0007669"/>
    <property type="project" value="InterPro"/>
</dbReference>
<evidence type="ECO:0000259" key="15">
    <source>
        <dbReference type="PROSITE" id="PS51068"/>
    </source>
</evidence>
<reference evidence="16" key="1">
    <citation type="journal article" date="2021" name="Nat. Microbiol.">
        <title>Cocultivation of an ultrasmall environmental parasitic bacterium with lytic ability against bacteria associated with wastewater foams.</title>
        <authorList>
            <person name="Batinovic S."/>
            <person name="Rose J.J.A."/>
            <person name="Ratcliffe J."/>
            <person name="Seviour R.J."/>
            <person name="Petrovski S."/>
        </authorList>
    </citation>
    <scope>NUCLEOTIDE SEQUENCE</scope>
    <source>
        <strain evidence="16">CON44</strain>
    </source>
</reference>
<dbReference type="GO" id="GO:0006284">
    <property type="term" value="P:base-excision repair"/>
    <property type="evidence" value="ECO:0007669"/>
    <property type="project" value="InterPro"/>
</dbReference>
<keyword evidence="4" id="KW-0227">DNA damage</keyword>
<dbReference type="InterPro" id="IPR015887">
    <property type="entry name" value="DNA_glyclase_Znf_dom_DNA_BS"/>
</dbReference>
<organism evidence="16">
    <name type="scientific">Gordonia amarae</name>
    <dbReference type="NCBI Taxonomy" id="36821"/>
    <lineage>
        <taxon>Bacteria</taxon>
        <taxon>Bacillati</taxon>
        <taxon>Actinomycetota</taxon>
        <taxon>Actinomycetes</taxon>
        <taxon>Mycobacteriales</taxon>
        <taxon>Gordoniaceae</taxon>
        <taxon>Gordonia</taxon>
    </lineage>
</organism>
<keyword evidence="11" id="KW-0511">Multifunctional enzyme</keyword>
<keyword evidence="7" id="KW-0862">Zinc</keyword>
<dbReference type="InterPro" id="IPR035937">
    <property type="entry name" value="FPG_N"/>
</dbReference>
<dbReference type="EMBL" id="CP045810">
    <property type="protein sequence ID" value="QHN39119.1"/>
    <property type="molecule type" value="Genomic_DNA"/>
</dbReference>
<dbReference type="InterPro" id="IPR000214">
    <property type="entry name" value="Znf_DNA_glyclase/AP_lyase"/>
</dbReference>
<dbReference type="EC" id="4.2.99.18" evidence="2"/>
<dbReference type="InterPro" id="IPR044090">
    <property type="entry name" value="Nei2_N"/>
</dbReference>
<evidence type="ECO:0000256" key="8">
    <source>
        <dbReference type="ARBA" id="ARBA00023125"/>
    </source>
</evidence>
<evidence type="ECO:0000313" key="16">
    <source>
        <dbReference type="EMBL" id="QHN39119.1"/>
    </source>
</evidence>
<dbReference type="PROSITE" id="PS51068">
    <property type="entry name" value="FPG_CAT"/>
    <property type="match status" value="1"/>
</dbReference>
<dbReference type="PANTHER" id="PTHR42697:SF1">
    <property type="entry name" value="ENDONUCLEASE 8"/>
    <property type="match status" value="1"/>
</dbReference>
<comment type="catalytic activity">
    <reaction evidence="13">
        <text>2'-deoxyribonucleotide-(2'-deoxyribose 5'-phosphate)-2'-deoxyribonucleotide-DNA = a 3'-end 2'-deoxyribonucleotide-(2,3-dehydro-2,3-deoxyribose 5'-phosphate)-DNA + a 5'-end 5'-phospho-2'-deoxyribonucleoside-DNA + H(+)</text>
        <dbReference type="Rhea" id="RHEA:66592"/>
        <dbReference type="Rhea" id="RHEA-COMP:13180"/>
        <dbReference type="Rhea" id="RHEA-COMP:16897"/>
        <dbReference type="Rhea" id="RHEA-COMP:17067"/>
        <dbReference type="ChEBI" id="CHEBI:15378"/>
        <dbReference type="ChEBI" id="CHEBI:136412"/>
        <dbReference type="ChEBI" id="CHEBI:157695"/>
        <dbReference type="ChEBI" id="CHEBI:167181"/>
        <dbReference type="EC" id="4.2.99.18"/>
    </reaction>
</comment>
<evidence type="ECO:0000256" key="1">
    <source>
        <dbReference type="ARBA" id="ARBA00009409"/>
    </source>
</evidence>
<evidence type="ECO:0000256" key="2">
    <source>
        <dbReference type="ARBA" id="ARBA00012720"/>
    </source>
</evidence>
<dbReference type="AlphaFoldDB" id="A0A857KW82"/>
<dbReference type="InterPro" id="IPR012319">
    <property type="entry name" value="FPG_cat"/>
</dbReference>
<feature type="domain" description="FPG-type" evidence="14">
    <location>
        <begin position="223"/>
        <end position="261"/>
    </location>
</feature>
<dbReference type="Pfam" id="PF06831">
    <property type="entry name" value="H2TH"/>
    <property type="match status" value="1"/>
</dbReference>
<dbReference type="InterPro" id="IPR010979">
    <property type="entry name" value="Ribosomal_uS13-like_H2TH"/>
</dbReference>
<dbReference type="GO" id="GO:0140078">
    <property type="term" value="F:class I DNA-(apurinic or apyrimidinic site) endonuclease activity"/>
    <property type="evidence" value="ECO:0007669"/>
    <property type="project" value="UniProtKB-EC"/>
</dbReference>
<protein>
    <recommendedName>
        <fullName evidence="2">DNA-(apurinic or apyrimidinic site) lyase</fullName>
        <ecNumber evidence="2">4.2.99.18</ecNumber>
    </recommendedName>
</protein>
<dbReference type="Gene3D" id="3.20.190.10">
    <property type="entry name" value="MutM-like, N-terminal"/>
    <property type="match status" value="1"/>
</dbReference>
<keyword evidence="8" id="KW-0238">DNA-binding</keyword>
<name>A0A857KW82_9ACTN</name>
<accession>A0A857KW82</accession>